<feature type="transmembrane region" description="Helical" evidence="12">
    <location>
        <begin position="180"/>
        <end position="204"/>
    </location>
</feature>
<feature type="transmembrane region" description="Helical" evidence="12">
    <location>
        <begin position="278"/>
        <end position="304"/>
    </location>
</feature>
<dbReference type="PANTHER" id="PTHR43141">
    <property type="entry name" value="CYTOCHROME BD2 SUBUNIT II"/>
    <property type="match status" value="1"/>
</dbReference>
<evidence type="ECO:0000256" key="5">
    <source>
        <dbReference type="ARBA" id="ARBA00022617"/>
    </source>
</evidence>
<evidence type="ECO:0000313" key="13">
    <source>
        <dbReference type="EMBL" id="QDU78637.1"/>
    </source>
</evidence>
<keyword evidence="5" id="KW-0349">Heme</keyword>
<protein>
    <submittedName>
        <fullName evidence="13">Cytochrome bd-I ubiquinol oxidase subunit 2</fullName>
    </submittedName>
</protein>
<dbReference type="GO" id="GO:0019646">
    <property type="term" value="P:aerobic electron transport chain"/>
    <property type="evidence" value="ECO:0007669"/>
    <property type="project" value="TreeGrafter"/>
</dbReference>
<feature type="transmembrane region" description="Helical" evidence="12">
    <location>
        <begin position="216"/>
        <end position="234"/>
    </location>
</feature>
<name>A0A518CHD4_9PLAN</name>
<evidence type="ECO:0000256" key="2">
    <source>
        <dbReference type="ARBA" id="ARBA00007543"/>
    </source>
</evidence>
<feature type="transmembrane region" description="Helical" evidence="12">
    <location>
        <begin position="25"/>
        <end position="57"/>
    </location>
</feature>
<evidence type="ECO:0000256" key="8">
    <source>
        <dbReference type="ARBA" id="ARBA00022982"/>
    </source>
</evidence>
<evidence type="ECO:0000256" key="12">
    <source>
        <dbReference type="SAM" id="Phobius"/>
    </source>
</evidence>
<keyword evidence="9 12" id="KW-1133">Transmembrane helix</keyword>
<dbReference type="GO" id="GO:0070069">
    <property type="term" value="C:cytochrome complex"/>
    <property type="evidence" value="ECO:0007669"/>
    <property type="project" value="TreeGrafter"/>
</dbReference>
<gene>
    <name evidence="13" type="primary">cydB</name>
    <name evidence="13" type="ORF">Pla110_03410</name>
</gene>
<feature type="transmembrane region" description="Helical" evidence="12">
    <location>
        <begin position="324"/>
        <end position="349"/>
    </location>
</feature>
<dbReference type="Pfam" id="PF02322">
    <property type="entry name" value="Cyt_bd_oxida_II"/>
    <property type="match status" value="1"/>
</dbReference>
<dbReference type="GO" id="GO:0005886">
    <property type="term" value="C:plasma membrane"/>
    <property type="evidence" value="ECO:0007669"/>
    <property type="project" value="UniProtKB-SubCell"/>
</dbReference>
<dbReference type="InterPro" id="IPR003317">
    <property type="entry name" value="Cyt-d_oxidase_su2"/>
</dbReference>
<keyword evidence="8" id="KW-0249">Electron transport</keyword>
<dbReference type="KEGG" id="plon:Pla110_03410"/>
<organism evidence="13 14">
    <name type="scientific">Polystyrenella longa</name>
    <dbReference type="NCBI Taxonomy" id="2528007"/>
    <lineage>
        <taxon>Bacteria</taxon>
        <taxon>Pseudomonadati</taxon>
        <taxon>Planctomycetota</taxon>
        <taxon>Planctomycetia</taxon>
        <taxon>Planctomycetales</taxon>
        <taxon>Planctomycetaceae</taxon>
        <taxon>Polystyrenella</taxon>
    </lineage>
</organism>
<feature type="transmembrane region" description="Helical" evidence="12">
    <location>
        <begin position="103"/>
        <end position="123"/>
    </location>
</feature>
<feature type="transmembrane region" description="Helical" evidence="12">
    <location>
        <begin position="246"/>
        <end position="266"/>
    </location>
</feature>
<keyword evidence="14" id="KW-1185">Reference proteome</keyword>
<reference evidence="13 14" key="1">
    <citation type="submission" date="2019-02" db="EMBL/GenBank/DDBJ databases">
        <title>Deep-cultivation of Planctomycetes and their phenomic and genomic characterization uncovers novel biology.</title>
        <authorList>
            <person name="Wiegand S."/>
            <person name="Jogler M."/>
            <person name="Boedeker C."/>
            <person name="Pinto D."/>
            <person name="Vollmers J."/>
            <person name="Rivas-Marin E."/>
            <person name="Kohn T."/>
            <person name="Peeters S.H."/>
            <person name="Heuer A."/>
            <person name="Rast P."/>
            <person name="Oberbeckmann S."/>
            <person name="Bunk B."/>
            <person name="Jeske O."/>
            <person name="Meyerdierks A."/>
            <person name="Storesund J.E."/>
            <person name="Kallscheuer N."/>
            <person name="Luecker S."/>
            <person name="Lage O.M."/>
            <person name="Pohl T."/>
            <person name="Merkel B.J."/>
            <person name="Hornburger P."/>
            <person name="Mueller R.-W."/>
            <person name="Bruemmer F."/>
            <person name="Labrenz M."/>
            <person name="Spormann A.M."/>
            <person name="Op den Camp H."/>
            <person name="Overmann J."/>
            <person name="Amann R."/>
            <person name="Jetten M.S.M."/>
            <person name="Mascher T."/>
            <person name="Medema M.H."/>
            <person name="Devos D.P."/>
            <person name="Kaster A.-K."/>
            <person name="Ovreas L."/>
            <person name="Rohde M."/>
            <person name="Galperin M.Y."/>
            <person name="Jogler C."/>
        </authorList>
    </citation>
    <scope>NUCLEOTIDE SEQUENCE [LARGE SCALE GENOMIC DNA]</scope>
    <source>
        <strain evidence="13 14">Pla110</strain>
    </source>
</reference>
<feature type="transmembrane region" description="Helical" evidence="12">
    <location>
        <begin position="78"/>
        <end position="97"/>
    </location>
</feature>
<evidence type="ECO:0000256" key="7">
    <source>
        <dbReference type="ARBA" id="ARBA00022723"/>
    </source>
</evidence>
<evidence type="ECO:0000256" key="6">
    <source>
        <dbReference type="ARBA" id="ARBA00022692"/>
    </source>
</evidence>
<dbReference type="GO" id="GO:0009055">
    <property type="term" value="F:electron transfer activity"/>
    <property type="evidence" value="ECO:0007669"/>
    <property type="project" value="TreeGrafter"/>
</dbReference>
<evidence type="ECO:0000256" key="11">
    <source>
        <dbReference type="ARBA" id="ARBA00023136"/>
    </source>
</evidence>
<evidence type="ECO:0000256" key="9">
    <source>
        <dbReference type="ARBA" id="ARBA00022989"/>
    </source>
</evidence>
<dbReference type="AlphaFoldDB" id="A0A518CHD4"/>
<evidence type="ECO:0000256" key="10">
    <source>
        <dbReference type="ARBA" id="ARBA00023004"/>
    </source>
</evidence>
<keyword evidence="4" id="KW-1003">Cell membrane</keyword>
<dbReference type="PIRSF" id="PIRSF000267">
    <property type="entry name" value="Cyt_oxidse_sub2"/>
    <property type="match status" value="1"/>
</dbReference>
<comment type="subcellular location">
    <subcellularLocation>
        <location evidence="1">Cell membrane</location>
        <topology evidence="1">Multi-pass membrane protein</topology>
    </subcellularLocation>
</comment>
<evidence type="ECO:0000256" key="4">
    <source>
        <dbReference type="ARBA" id="ARBA00022475"/>
    </source>
</evidence>
<keyword evidence="6 12" id="KW-0812">Transmembrane</keyword>
<keyword evidence="11 12" id="KW-0472">Membrane</keyword>
<proteinExistence type="inferred from homology"/>
<evidence type="ECO:0000256" key="3">
    <source>
        <dbReference type="ARBA" id="ARBA00022448"/>
    </source>
</evidence>
<dbReference type="GO" id="GO:0016682">
    <property type="term" value="F:oxidoreductase activity, acting on diphenols and related substances as donors, oxygen as acceptor"/>
    <property type="evidence" value="ECO:0007669"/>
    <property type="project" value="TreeGrafter"/>
</dbReference>
<evidence type="ECO:0000256" key="1">
    <source>
        <dbReference type="ARBA" id="ARBA00004651"/>
    </source>
</evidence>
<dbReference type="GO" id="GO:0046872">
    <property type="term" value="F:metal ion binding"/>
    <property type="evidence" value="ECO:0007669"/>
    <property type="project" value="UniProtKB-KW"/>
</dbReference>
<dbReference type="EMBL" id="CP036281">
    <property type="protein sequence ID" value="QDU78637.1"/>
    <property type="molecule type" value="Genomic_DNA"/>
</dbReference>
<sequence length="360" mass="40016">MTDLLFDIPLFAEGLFSFISREGLAFIWFLLLAVLLTGYAILDGFDLGVGILHPFVAKTDKERRLVMNSIGPIWDGNEVWLVTFGGALFAAFPEAYATVFSGFYLPLMMLLLALILRAVSLEFRGKVKSPAWRQVWDLAFFLGSLLATFLFGVAVGNMMLGVPLDAHHEYIGTFWMLLNPYSLAVGLLGVFAFALHGSIFLYLKTEGELQQRMRRVMWRMFYVFAVLFVIMTVWTTLTVPRAVETLHAYPLLWVVPILNALAVLNIPRAISKGSEGHAFLSSSCVIAAFVVLFITAIFPFLVPASNDASYSLTILNAASSEKTLGIMLLIAIIGMPCVMAYSAVIYWTFHGKVKLEETSY</sequence>
<dbReference type="PANTHER" id="PTHR43141:SF5">
    <property type="entry name" value="CYTOCHROME BD-I UBIQUINOL OXIDASE SUBUNIT 2"/>
    <property type="match status" value="1"/>
</dbReference>
<dbReference type="Proteomes" id="UP000317178">
    <property type="component" value="Chromosome"/>
</dbReference>
<keyword evidence="7" id="KW-0479">Metal-binding</keyword>
<feature type="transmembrane region" description="Helical" evidence="12">
    <location>
        <begin position="135"/>
        <end position="160"/>
    </location>
</feature>
<keyword evidence="10" id="KW-0408">Iron</keyword>
<evidence type="ECO:0000313" key="14">
    <source>
        <dbReference type="Proteomes" id="UP000317178"/>
    </source>
</evidence>
<keyword evidence="3" id="KW-0813">Transport</keyword>
<comment type="similarity">
    <text evidence="2">Belongs to the cytochrome ubiquinol oxidase subunit 2 family.</text>
</comment>
<dbReference type="NCBIfam" id="TIGR00203">
    <property type="entry name" value="cydB"/>
    <property type="match status" value="1"/>
</dbReference>
<accession>A0A518CHD4</accession>